<feature type="transmembrane region" description="Helical" evidence="2">
    <location>
        <begin position="216"/>
        <end position="235"/>
    </location>
</feature>
<dbReference type="GO" id="GO:0007030">
    <property type="term" value="P:Golgi organization"/>
    <property type="evidence" value="ECO:0007669"/>
    <property type="project" value="TreeGrafter"/>
</dbReference>
<protein>
    <recommendedName>
        <fullName evidence="3">P-type ATPase N-terminal domain-containing protein</fullName>
    </recommendedName>
</protein>
<dbReference type="GO" id="GO:0140326">
    <property type="term" value="F:ATPase-coupled intramembrane lipid transporter activity"/>
    <property type="evidence" value="ECO:0007669"/>
    <property type="project" value="TreeGrafter"/>
</dbReference>
<feature type="region of interest" description="Disordered" evidence="1">
    <location>
        <begin position="14"/>
        <end position="104"/>
    </location>
</feature>
<proteinExistence type="predicted"/>
<dbReference type="PANTHER" id="PTHR24092:SF190">
    <property type="entry name" value="PHOSPHOLIPID-TRANSPORTING ATPASE"/>
    <property type="match status" value="1"/>
</dbReference>
<keyword evidence="5" id="KW-1185">Reference proteome</keyword>
<comment type="caution">
    <text evidence="4">The sequence shown here is derived from an EMBL/GenBank/DDBJ whole genome shotgun (WGS) entry which is preliminary data.</text>
</comment>
<evidence type="ECO:0000256" key="1">
    <source>
        <dbReference type="SAM" id="MobiDB-lite"/>
    </source>
</evidence>
<dbReference type="AlphaFoldDB" id="A0AAD8AHL0"/>
<gene>
    <name evidence="4" type="ORF">L9F63_010257</name>
</gene>
<reference evidence="4" key="2">
    <citation type="submission" date="2023-05" db="EMBL/GenBank/DDBJ databases">
        <authorList>
            <person name="Fouks B."/>
        </authorList>
    </citation>
    <scope>NUCLEOTIDE SEQUENCE</scope>
    <source>
        <strain evidence="4">Stay&amp;Tobe</strain>
        <tissue evidence="4">Testes</tissue>
    </source>
</reference>
<dbReference type="EMBL" id="JASPKZ010000825">
    <property type="protein sequence ID" value="KAJ9599255.1"/>
    <property type="molecule type" value="Genomic_DNA"/>
</dbReference>
<dbReference type="GO" id="GO:0005802">
    <property type="term" value="C:trans-Golgi network"/>
    <property type="evidence" value="ECO:0007669"/>
    <property type="project" value="TreeGrafter"/>
</dbReference>
<keyword evidence="2" id="KW-1133">Transmembrane helix</keyword>
<dbReference type="Proteomes" id="UP001233999">
    <property type="component" value="Unassembled WGS sequence"/>
</dbReference>
<dbReference type="InterPro" id="IPR023298">
    <property type="entry name" value="ATPase_P-typ_TM_dom_sf"/>
</dbReference>
<evidence type="ECO:0000313" key="4">
    <source>
        <dbReference type="EMBL" id="KAJ9599255.1"/>
    </source>
</evidence>
<dbReference type="Pfam" id="PF16209">
    <property type="entry name" value="PhoLip_ATPase_N"/>
    <property type="match status" value="1"/>
</dbReference>
<accession>A0AAD8AHL0</accession>
<dbReference type="InterPro" id="IPR032631">
    <property type="entry name" value="P-type_ATPase_N"/>
</dbReference>
<keyword evidence="2" id="KW-0472">Membrane</keyword>
<sequence>MKKMEDALELEVFEIKDGNGGIETPEVIDAGEDDDEEINGPGSRGRKRRKKKKRKCRRSPSVTAAVTLAEPECDEVDGDPRRDSVGPESRGTSEGTPGSRRPTSLRESLLSVLGKLVVWRRGAARYRNNGNGGSAQNSDYLRGFIPTDTERRIRANDRAYNSQFNYASNYIKTSKYSVLTFLPLNLFEQFQRLANFYFLCLLVLQVIPAISSLTPITTAVPLIGVLALTAVKDAYDDF</sequence>
<organism evidence="4 5">
    <name type="scientific">Diploptera punctata</name>
    <name type="common">Pacific beetle cockroach</name>
    <dbReference type="NCBI Taxonomy" id="6984"/>
    <lineage>
        <taxon>Eukaryota</taxon>
        <taxon>Metazoa</taxon>
        <taxon>Ecdysozoa</taxon>
        <taxon>Arthropoda</taxon>
        <taxon>Hexapoda</taxon>
        <taxon>Insecta</taxon>
        <taxon>Pterygota</taxon>
        <taxon>Neoptera</taxon>
        <taxon>Polyneoptera</taxon>
        <taxon>Dictyoptera</taxon>
        <taxon>Blattodea</taxon>
        <taxon>Blaberoidea</taxon>
        <taxon>Blaberidae</taxon>
        <taxon>Diplopterinae</taxon>
        <taxon>Diploptera</taxon>
    </lineage>
</organism>
<name>A0AAD8AHL0_DIPPU</name>
<feature type="compositionally biased region" description="Basic residues" evidence="1">
    <location>
        <begin position="44"/>
        <end position="58"/>
    </location>
</feature>
<dbReference type="GO" id="GO:0045332">
    <property type="term" value="P:phospholipid translocation"/>
    <property type="evidence" value="ECO:0007669"/>
    <property type="project" value="TreeGrafter"/>
</dbReference>
<dbReference type="PANTHER" id="PTHR24092">
    <property type="entry name" value="PROBABLE PHOSPHOLIPID-TRANSPORTING ATPASE"/>
    <property type="match status" value="1"/>
</dbReference>
<dbReference type="SUPFAM" id="SSF81665">
    <property type="entry name" value="Calcium ATPase, transmembrane domain M"/>
    <property type="match status" value="1"/>
</dbReference>
<feature type="non-terminal residue" evidence="4">
    <location>
        <position position="1"/>
    </location>
</feature>
<keyword evidence="2" id="KW-0812">Transmembrane</keyword>
<feature type="compositionally biased region" description="Polar residues" evidence="1">
    <location>
        <begin position="90"/>
        <end position="104"/>
    </location>
</feature>
<dbReference type="GO" id="GO:0005886">
    <property type="term" value="C:plasma membrane"/>
    <property type="evidence" value="ECO:0007669"/>
    <property type="project" value="TreeGrafter"/>
</dbReference>
<feature type="domain" description="P-type ATPase N-terminal" evidence="3">
    <location>
        <begin position="153"/>
        <end position="218"/>
    </location>
</feature>
<feature type="compositionally biased region" description="Acidic residues" evidence="1">
    <location>
        <begin position="29"/>
        <end position="38"/>
    </location>
</feature>
<evidence type="ECO:0000259" key="3">
    <source>
        <dbReference type="Pfam" id="PF16209"/>
    </source>
</evidence>
<evidence type="ECO:0000313" key="5">
    <source>
        <dbReference type="Proteomes" id="UP001233999"/>
    </source>
</evidence>
<evidence type="ECO:0000256" key="2">
    <source>
        <dbReference type="SAM" id="Phobius"/>
    </source>
</evidence>
<reference evidence="4" key="1">
    <citation type="journal article" date="2023" name="IScience">
        <title>Live-bearing cockroach genome reveals convergent evolutionary mechanisms linked to viviparity in insects and beyond.</title>
        <authorList>
            <person name="Fouks B."/>
            <person name="Harrison M.C."/>
            <person name="Mikhailova A.A."/>
            <person name="Marchal E."/>
            <person name="English S."/>
            <person name="Carruthers M."/>
            <person name="Jennings E.C."/>
            <person name="Chiamaka E.L."/>
            <person name="Frigard R.A."/>
            <person name="Pippel M."/>
            <person name="Attardo G.M."/>
            <person name="Benoit J.B."/>
            <person name="Bornberg-Bauer E."/>
            <person name="Tobe S.S."/>
        </authorList>
    </citation>
    <scope>NUCLEOTIDE SEQUENCE</scope>
    <source>
        <strain evidence="4">Stay&amp;Tobe</strain>
    </source>
</reference>